<dbReference type="PANTHER" id="PTHR16212">
    <property type="entry name" value="FOCADHESIN FAMILY MEMBER"/>
    <property type="match status" value="1"/>
</dbReference>
<keyword evidence="5" id="KW-1185">Reference proteome</keyword>
<evidence type="ECO:0000313" key="4">
    <source>
        <dbReference type="EMBL" id="KAK5848741.1"/>
    </source>
</evidence>
<reference evidence="4 5" key="2">
    <citation type="journal article" date="2023" name="Mol. Biol. Evol.">
        <title>Genomics of Secondarily Temperate Adaptation in the Only Non-Antarctic Icefish.</title>
        <authorList>
            <person name="Rivera-Colon A.G."/>
            <person name="Rayamajhi N."/>
            <person name="Minhas B.F."/>
            <person name="Madrigal G."/>
            <person name="Bilyk K.T."/>
            <person name="Yoon V."/>
            <person name="Hune M."/>
            <person name="Gregory S."/>
            <person name="Cheng C.H.C."/>
            <person name="Catchen J.M."/>
        </authorList>
    </citation>
    <scope>NUCLEOTIDE SEQUENCE [LARGE SCALE GENOMIC DNA]</scope>
    <source>
        <strain evidence="4">JMC-PN-2008</strain>
    </source>
</reference>
<dbReference type="InterPro" id="IPR021392">
    <property type="entry name" value="Focadhesin_C"/>
</dbReference>
<sequence length="1855" mass="203713">MLSWKAHAQLGVHAGASDRARDIGLYQFWSFRLAVGACVFAGGWICINGAGPAGMMESLKIRFDFQSPVIQAQTVRTLVAAVLKEKGNNGQITQSSPQGPALEALWQQSCSDCALVRSSCCDAVVLLVEQNHADLQYVLNSVLNLLPSARNVQGLIKLMGRLLQMQADQRDGETLFSCPYSIRSNPHPYITALENRVDCWPTLLLEIDDFIQQAAERNEPAYITMLAPFLRYLYCEPQRQPQHALLCHGLLRVLMPRHPAARSLLQNKDQEPVFESLLHCLCQLVPHMQVDSVEAVLEFCGFVDALLQVMVLAPEQRWRSERVGLILQLLCACRRCLSLNADCRPLLSLLQQLLPACQQELPLDELLMGVALLLLEVPAIQQTSLLNLALSLVPEQVELAPWLTPVLVLPVLQLLSCSGLTEALADQRRHRLNQDLAHILLRRISRETDKLPQSSPPLALPLSSWYNELSVALSILRKVTGDPAAAADWLLSVSSALSSGQSQLCSLSLMVTHLLITGREDVCQLALKASQALAAADPCQVPSLLPVLMYKLGREKNPALAHAVLNCLPNLGTHKLCVPMVLQTLNMLASAPKLRSVAMRLLTALWKKQDRIYPDLQRLLGQQDSRGGLGKDVQWEQILSRAACLRDICRERPYQHGGDMLAAITLTLQQCTRPDMATPAALALQGLQELCRAEVVDIVSTWRSLGPQLSCDSRPQMVRVVSELLALVPQLAVKSEEYQKLKEEVVSFLWNNAVSKDPEVASCGYRALADFPEEAHTVNLLPEAARPAKHPENEEEEQNEEEEKDLSVPGPSYVKLMALTPVSVLPAFEIFLSSLVKQEMNKMPRGVYFSALRGGNLRSDQGKTMAGIPSFMLRTYEKNKQPGLKPGLAAGLLLSYELPVQMDREGRAIERFLVSRSRSYQQTLAALIHEVNIQLSEWHRAILLPQAWRGFMSRAFHAALQGRRADLGMQQKQGKEEPQEIQYKQHCAWLWARDQLTDVIKTATKDSPVVQGNSILALSGLAAVLAKYESNLPADSDGSIRAGPEFVPTASWLTMVLNTLLSISSSSYQPSGQVFPWFLHRSYSGENTASAIARSCASLALSLLVPVLVVWQRDGMVQVLSALQAGLPGSSAAEDSQAVQFHSGLALGMVLSSLHQQRLSDVSVQKDTDLVRSSLDALESSSFNPDLEYNTGCVLGLGLVLAAVCSSGQTEQHVNISQTLDKLLSNLQDSSGQGRMLQEVLAYSVGCVCVSAFSAGIIDAAKAEEVMTSLRTLTEESQQTPGFSLALGLVVHGLSMSGHGKAEDIYPRLLAAWVKILLAEGCPTMQRLAAVNGLVALVGSESYLFQQTSELELSSPQQSRLNEVIRAITQIITFSGAIGLQSNSACLVGHLHLAHMSTSHSHTAVPQDFSYLSENSVLRSIIDFITEAGRKGPEFAPPALVKTALTPLASVGSSFQYPPINWSAVLSPLMRLGFGEDVQHQCVVLATSQAQTSQSASLFLGSWLSPPLVHSLSFLTRAHLYESLGLWMKHVAEDKLQVHTESLGLQQFQDDLRPQRLPLCRSLLQGLAQAMALPNPPNSCWSLLCSTTEKIFTLLPNHIKDHEVDLYVGVARCLSEMSDAEIDRITKVTETQMEKTCFVLAYLASQGRVPLLGLNDIIAGVLQGWPNHRVGWLLLQTFYQCRLATNPNTGVSKRMEWLLELMGHIRNVAHGATSVTCGDTKLATDFLFQVFAAAVVSWGDHSMPLLFGIRAQWFPWQPGSKPQTLQHGLYGEESSTDHALPQCMLGLPHSLALLLNKEPWSSQTPKFIDWLFSITEGPEQSLSATTINTAKAVLVALKSSVEFKKKAVWTRAYGW</sequence>
<feature type="domain" description="Focadhesin C-terminal" evidence="2">
    <location>
        <begin position="1267"/>
        <end position="1855"/>
    </location>
</feature>
<dbReference type="PANTHER" id="PTHR16212:SF4">
    <property type="entry name" value="FOCADHESIN"/>
    <property type="match status" value="1"/>
</dbReference>
<name>A0AAN7ZVY1_ELEMC</name>
<feature type="region of interest" description="Disordered" evidence="1">
    <location>
        <begin position="783"/>
        <end position="807"/>
    </location>
</feature>
<reference evidence="4 5" key="1">
    <citation type="journal article" date="2023" name="Genes (Basel)">
        <title>Chromosome-Level Genome Assembly and Circadian Gene Repertoire of the Patagonia Blennie Eleginops maclovinus-The Closest Ancestral Proxy of Antarctic Cryonotothenioids.</title>
        <authorList>
            <person name="Cheng C.C."/>
            <person name="Rivera-Colon A.G."/>
            <person name="Minhas B.F."/>
            <person name="Wilson L."/>
            <person name="Rayamajhi N."/>
            <person name="Vargas-Chacoff L."/>
            <person name="Catchen J.M."/>
        </authorList>
    </citation>
    <scope>NUCLEOTIDE SEQUENCE [LARGE SCALE GENOMIC DNA]</scope>
    <source>
        <strain evidence="4">JMC-PN-2008</strain>
    </source>
</reference>
<comment type="caution">
    <text evidence="4">The sequence shown here is derived from an EMBL/GenBank/DDBJ whole genome shotgun (WGS) entry which is preliminary data.</text>
</comment>
<evidence type="ECO:0000256" key="1">
    <source>
        <dbReference type="SAM" id="MobiDB-lite"/>
    </source>
</evidence>
<dbReference type="GO" id="GO:0060147">
    <property type="term" value="P:regulation of post-transcriptional gene silencing"/>
    <property type="evidence" value="ECO:0007669"/>
    <property type="project" value="InterPro"/>
</dbReference>
<dbReference type="Proteomes" id="UP001346869">
    <property type="component" value="Unassembled WGS sequence"/>
</dbReference>
<accession>A0AAN7ZVY1</accession>
<feature type="compositionally biased region" description="Acidic residues" evidence="1">
    <location>
        <begin position="793"/>
        <end position="804"/>
    </location>
</feature>
<proteinExistence type="predicted"/>
<evidence type="ECO:0000259" key="2">
    <source>
        <dbReference type="Pfam" id="PF11229"/>
    </source>
</evidence>
<dbReference type="Pfam" id="PF11229">
    <property type="entry name" value="Focadhesin"/>
    <property type="match status" value="1"/>
</dbReference>
<dbReference type="InterPro" id="IPR016024">
    <property type="entry name" value="ARM-type_fold"/>
</dbReference>
<protein>
    <recommendedName>
        <fullName evidence="6">Focadhesin</fullName>
    </recommendedName>
</protein>
<dbReference type="InterPro" id="IPR022542">
    <property type="entry name" value="FOCAD/RST1_DUF3730"/>
</dbReference>
<evidence type="ECO:0008006" key="6">
    <source>
        <dbReference type="Google" id="ProtNLM"/>
    </source>
</evidence>
<feature type="domain" description="DUF3730" evidence="3">
    <location>
        <begin position="545"/>
        <end position="768"/>
    </location>
</feature>
<dbReference type="SUPFAM" id="SSF48371">
    <property type="entry name" value="ARM repeat"/>
    <property type="match status" value="2"/>
</dbReference>
<dbReference type="EMBL" id="JAUZQC010000025">
    <property type="protein sequence ID" value="KAK5848741.1"/>
    <property type="molecule type" value="Genomic_DNA"/>
</dbReference>
<dbReference type="InterPro" id="IPR045163">
    <property type="entry name" value="Focadhesin/RST1"/>
</dbReference>
<evidence type="ECO:0000313" key="5">
    <source>
        <dbReference type="Proteomes" id="UP001346869"/>
    </source>
</evidence>
<organism evidence="4 5">
    <name type="scientific">Eleginops maclovinus</name>
    <name type="common">Patagonian blennie</name>
    <name type="synonym">Eleginus maclovinus</name>
    <dbReference type="NCBI Taxonomy" id="56733"/>
    <lineage>
        <taxon>Eukaryota</taxon>
        <taxon>Metazoa</taxon>
        <taxon>Chordata</taxon>
        <taxon>Craniata</taxon>
        <taxon>Vertebrata</taxon>
        <taxon>Euteleostomi</taxon>
        <taxon>Actinopterygii</taxon>
        <taxon>Neopterygii</taxon>
        <taxon>Teleostei</taxon>
        <taxon>Neoteleostei</taxon>
        <taxon>Acanthomorphata</taxon>
        <taxon>Eupercaria</taxon>
        <taxon>Perciformes</taxon>
        <taxon>Notothenioidei</taxon>
        <taxon>Eleginopidae</taxon>
        <taxon>Eleginops</taxon>
    </lineage>
</organism>
<gene>
    <name evidence="4" type="ORF">PBY51_006333</name>
</gene>
<evidence type="ECO:0000259" key="3">
    <source>
        <dbReference type="Pfam" id="PF12530"/>
    </source>
</evidence>
<dbReference type="Pfam" id="PF12530">
    <property type="entry name" value="DUF3730"/>
    <property type="match status" value="1"/>
</dbReference>